<proteinExistence type="predicted"/>
<reference evidence="4 5" key="1">
    <citation type="submission" date="2017-08" db="EMBL/GenBank/DDBJ databases">
        <title>Virgibacillus indicus sp. nov. and Virgibacillus profoundi sp. nov, two moderately halophilic bacteria isolated from marine sediment by using the Microfluidic Streak Plate.</title>
        <authorList>
            <person name="Xu B."/>
            <person name="Hu B."/>
            <person name="Wang J."/>
            <person name="Zhu Y."/>
            <person name="Huang L."/>
            <person name="Du W."/>
            <person name="Huang Y."/>
        </authorList>
    </citation>
    <scope>NUCLEOTIDE SEQUENCE [LARGE SCALE GENOMIC DNA]</scope>
    <source>
        <strain evidence="4 5">IO3-P2-C2</strain>
    </source>
</reference>
<evidence type="ECO:0000256" key="1">
    <source>
        <dbReference type="ARBA" id="ARBA00022553"/>
    </source>
</evidence>
<name>A0A265NAG6_9BACI</name>
<dbReference type="Gene3D" id="3.40.50.2300">
    <property type="match status" value="1"/>
</dbReference>
<organism evidence="4 5">
    <name type="scientific">Virgibacillus indicus</name>
    <dbReference type="NCBI Taxonomy" id="2024554"/>
    <lineage>
        <taxon>Bacteria</taxon>
        <taxon>Bacillati</taxon>
        <taxon>Bacillota</taxon>
        <taxon>Bacilli</taxon>
        <taxon>Bacillales</taxon>
        <taxon>Bacillaceae</taxon>
        <taxon>Virgibacillus</taxon>
    </lineage>
</organism>
<evidence type="ECO:0000313" key="5">
    <source>
        <dbReference type="Proteomes" id="UP000216498"/>
    </source>
</evidence>
<sequence>MAKKILVVDDQPGIRMLLTDILENEGYSVSTANTGKQGLEEINSRSYDLVILDYKLPVIDGSQVLKEIETGGIVLPAILISGLAEDITKEAENYSFVKNVLAKPFNVEDISKTVKSILEAPG</sequence>
<dbReference type="InterPro" id="IPR050595">
    <property type="entry name" value="Bact_response_regulator"/>
</dbReference>
<dbReference type="PROSITE" id="PS50110">
    <property type="entry name" value="RESPONSE_REGULATORY"/>
    <property type="match status" value="1"/>
</dbReference>
<comment type="caution">
    <text evidence="4">The sequence shown here is derived from an EMBL/GenBank/DDBJ whole genome shotgun (WGS) entry which is preliminary data.</text>
</comment>
<dbReference type="InterPro" id="IPR011006">
    <property type="entry name" value="CheY-like_superfamily"/>
</dbReference>
<protein>
    <submittedName>
        <fullName evidence="4">Response regulator</fullName>
    </submittedName>
</protein>
<dbReference type="Proteomes" id="UP000216498">
    <property type="component" value="Unassembled WGS sequence"/>
</dbReference>
<dbReference type="SMART" id="SM00448">
    <property type="entry name" value="REC"/>
    <property type="match status" value="1"/>
</dbReference>
<dbReference type="GO" id="GO:0000160">
    <property type="term" value="P:phosphorelay signal transduction system"/>
    <property type="evidence" value="ECO:0007669"/>
    <property type="project" value="InterPro"/>
</dbReference>
<dbReference type="SUPFAM" id="SSF52172">
    <property type="entry name" value="CheY-like"/>
    <property type="match status" value="1"/>
</dbReference>
<gene>
    <name evidence="4" type="ORF">CIL03_12525</name>
</gene>
<dbReference type="AlphaFoldDB" id="A0A265NAG6"/>
<dbReference type="PANTHER" id="PTHR44591:SF3">
    <property type="entry name" value="RESPONSE REGULATORY DOMAIN-CONTAINING PROTEIN"/>
    <property type="match status" value="1"/>
</dbReference>
<dbReference type="InterPro" id="IPR001789">
    <property type="entry name" value="Sig_transdc_resp-reg_receiver"/>
</dbReference>
<dbReference type="PANTHER" id="PTHR44591">
    <property type="entry name" value="STRESS RESPONSE REGULATOR PROTEIN 1"/>
    <property type="match status" value="1"/>
</dbReference>
<evidence type="ECO:0000256" key="2">
    <source>
        <dbReference type="PROSITE-ProRule" id="PRU00169"/>
    </source>
</evidence>
<feature type="domain" description="Response regulatory" evidence="3">
    <location>
        <begin position="4"/>
        <end position="118"/>
    </location>
</feature>
<dbReference type="RefSeq" id="WP_094886203.1">
    <property type="nucleotide sequence ID" value="NZ_NPMS01000005.1"/>
</dbReference>
<dbReference type="EMBL" id="NPMS01000005">
    <property type="protein sequence ID" value="OZU88464.1"/>
    <property type="molecule type" value="Genomic_DNA"/>
</dbReference>
<keyword evidence="1 2" id="KW-0597">Phosphoprotein</keyword>
<dbReference type="OrthoDB" id="9808843at2"/>
<dbReference type="Pfam" id="PF00072">
    <property type="entry name" value="Response_reg"/>
    <property type="match status" value="1"/>
</dbReference>
<keyword evidence="5" id="KW-1185">Reference proteome</keyword>
<evidence type="ECO:0000313" key="4">
    <source>
        <dbReference type="EMBL" id="OZU88464.1"/>
    </source>
</evidence>
<evidence type="ECO:0000259" key="3">
    <source>
        <dbReference type="PROSITE" id="PS50110"/>
    </source>
</evidence>
<feature type="modified residue" description="4-aspartylphosphate" evidence="2">
    <location>
        <position position="53"/>
    </location>
</feature>
<accession>A0A265NAG6</accession>